<sequence length="168" mass="18271">MCARGDGDENGLGRPGPRVRGCARLPVRCRVPVKGTTLSVSVTQLQWWCGWACCFCLASAFFNSPTPRRRVEFVCRQRAPPGQAGYEERREFRARGARVKGVWDVAADPWHFTVCVFPLSPRRHGSAIATSGGSSFEDQQAGLGGCRGGADRACQVKGGEREEREGGV</sequence>
<reference evidence="1" key="1">
    <citation type="journal article" date="2021" name="Nat. Commun.">
        <title>Genetic determinants of endophytism in the Arabidopsis root mycobiome.</title>
        <authorList>
            <person name="Mesny F."/>
            <person name="Miyauchi S."/>
            <person name="Thiergart T."/>
            <person name="Pickel B."/>
            <person name="Atanasova L."/>
            <person name="Karlsson M."/>
            <person name="Huettel B."/>
            <person name="Barry K.W."/>
            <person name="Haridas S."/>
            <person name="Chen C."/>
            <person name="Bauer D."/>
            <person name="Andreopoulos W."/>
            <person name="Pangilinan J."/>
            <person name="LaButti K."/>
            <person name="Riley R."/>
            <person name="Lipzen A."/>
            <person name="Clum A."/>
            <person name="Drula E."/>
            <person name="Henrissat B."/>
            <person name="Kohler A."/>
            <person name="Grigoriev I.V."/>
            <person name="Martin F.M."/>
            <person name="Hacquard S."/>
        </authorList>
    </citation>
    <scope>NUCLEOTIDE SEQUENCE</scope>
    <source>
        <strain evidence="1">MPI-SDFR-AT-0117</strain>
    </source>
</reference>
<dbReference type="Proteomes" id="UP000770015">
    <property type="component" value="Unassembled WGS sequence"/>
</dbReference>
<dbReference type="EMBL" id="JAGSXJ010000038">
    <property type="protein sequence ID" value="KAH6665338.1"/>
    <property type="molecule type" value="Genomic_DNA"/>
</dbReference>
<evidence type="ECO:0000313" key="2">
    <source>
        <dbReference type="Proteomes" id="UP000770015"/>
    </source>
</evidence>
<dbReference type="AlphaFoldDB" id="A0A9P8UZL2"/>
<keyword evidence="2" id="KW-1185">Reference proteome</keyword>
<proteinExistence type="predicted"/>
<protein>
    <submittedName>
        <fullName evidence="1">Uncharacterized protein</fullName>
    </submittedName>
</protein>
<evidence type="ECO:0000313" key="1">
    <source>
        <dbReference type="EMBL" id="KAH6665338.1"/>
    </source>
</evidence>
<accession>A0A9P8UZL2</accession>
<organism evidence="1 2">
    <name type="scientific">Plectosphaerella plurivora</name>
    <dbReference type="NCBI Taxonomy" id="936078"/>
    <lineage>
        <taxon>Eukaryota</taxon>
        <taxon>Fungi</taxon>
        <taxon>Dikarya</taxon>
        <taxon>Ascomycota</taxon>
        <taxon>Pezizomycotina</taxon>
        <taxon>Sordariomycetes</taxon>
        <taxon>Hypocreomycetidae</taxon>
        <taxon>Glomerellales</taxon>
        <taxon>Plectosphaerellaceae</taxon>
        <taxon>Plectosphaerella</taxon>
    </lineage>
</organism>
<gene>
    <name evidence="1" type="ORF">F5X68DRAFT_56254</name>
</gene>
<name>A0A9P8UZL2_9PEZI</name>
<comment type="caution">
    <text evidence="1">The sequence shown here is derived from an EMBL/GenBank/DDBJ whole genome shotgun (WGS) entry which is preliminary data.</text>
</comment>